<keyword evidence="2" id="KW-1185">Reference proteome</keyword>
<evidence type="ECO:0000313" key="1">
    <source>
        <dbReference type="EMBL" id="GFU05407.1"/>
    </source>
</evidence>
<dbReference type="EMBL" id="BMAW01123903">
    <property type="protein sequence ID" value="GFU05407.1"/>
    <property type="molecule type" value="Genomic_DNA"/>
</dbReference>
<organism evidence="1 2">
    <name type="scientific">Nephila pilipes</name>
    <name type="common">Giant wood spider</name>
    <name type="synonym">Nephila maculata</name>
    <dbReference type="NCBI Taxonomy" id="299642"/>
    <lineage>
        <taxon>Eukaryota</taxon>
        <taxon>Metazoa</taxon>
        <taxon>Ecdysozoa</taxon>
        <taxon>Arthropoda</taxon>
        <taxon>Chelicerata</taxon>
        <taxon>Arachnida</taxon>
        <taxon>Araneae</taxon>
        <taxon>Araneomorphae</taxon>
        <taxon>Entelegynae</taxon>
        <taxon>Araneoidea</taxon>
        <taxon>Nephilidae</taxon>
        <taxon>Nephila</taxon>
    </lineage>
</organism>
<reference evidence="1" key="1">
    <citation type="submission" date="2020-08" db="EMBL/GenBank/DDBJ databases">
        <title>Multicomponent nature underlies the extraordinary mechanical properties of spider dragline silk.</title>
        <authorList>
            <person name="Kono N."/>
            <person name="Nakamura H."/>
            <person name="Mori M."/>
            <person name="Yoshida Y."/>
            <person name="Ohtoshi R."/>
            <person name="Malay A.D."/>
            <person name="Moran D.A.P."/>
            <person name="Tomita M."/>
            <person name="Numata K."/>
            <person name="Arakawa K."/>
        </authorList>
    </citation>
    <scope>NUCLEOTIDE SEQUENCE</scope>
</reference>
<proteinExistence type="predicted"/>
<dbReference type="Proteomes" id="UP000887013">
    <property type="component" value="Unassembled WGS sequence"/>
</dbReference>
<evidence type="ECO:0000313" key="2">
    <source>
        <dbReference type="Proteomes" id="UP000887013"/>
    </source>
</evidence>
<sequence length="119" mass="13743">MRLPICLSSFPVASRISDISGDISINCKSPPSLHNSRGSSTQHSSRVEPFFRKSLSIWALFSFRIPRRHIQAFVSYSKSYPRSLKFFYGERDSLSNMYLLVLIMESEFSKSFSFSRFLL</sequence>
<protein>
    <submittedName>
        <fullName evidence="1">Uncharacterized protein</fullName>
    </submittedName>
</protein>
<accession>A0A8X6QBI9</accession>
<gene>
    <name evidence="1" type="ORF">NPIL_65031</name>
</gene>
<dbReference type="AlphaFoldDB" id="A0A8X6QBI9"/>
<name>A0A8X6QBI9_NEPPI</name>
<comment type="caution">
    <text evidence="1">The sequence shown here is derived from an EMBL/GenBank/DDBJ whole genome shotgun (WGS) entry which is preliminary data.</text>
</comment>